<dbReference type="InterPro" id="IPR036388">
    <property type="entry name" value="WH-like_DNA-bd_sf"/>
</dbReference>
<dbReference type="Pfam" id="PF07729">
    <property type="entry name" value="FCD"/>
    <property type="match status" value="1"/>
</dbReference>
<feature type="region of interest" description="Disordered" evidence="4">
    <location>
        <begin position="1"/>
        <end position="29"/>
    </location>
</feature>
<dbReference type="AlphaFoldDB" id="A0A6J4ULF5"/>
<dbReference type="PROSITE" id="PS50949">
    <property type="entry name" value="HTH_GNTR"/>
    <property type="match status" value="1"/>
</dbReference>
<protein>
    <submittedName>
        <fullName evidence="6">Transcriptional regulator, GntR family</fullName>
    </submittedName>
</protein>
<evidence type="ECO:0000256" key="1">
    <source>
        <dbReference type="ARBA" id="ARBA00023015"/>
    </source>
</evidence>
<keyword evidence="2" id="KW-0238">DNA-binding</keyword>
<dbReference type="Pfam" id="PF00392">
    <property type="entry name" value="GntR"/>
    <property type="match status" value="1"/>
</dbReference>
<dbReference type="SUPFAM" id="SSF48008">
    <property type="entry name" value="GntR ligand-binding domain-like"/>
    <property type="match status" value="1"/>
</dbReference>
<dbReference type="PANTHER" id="PTHR43537">
    <property type="entry name" value="TRANSCRIPTIONAL REGULATOR, GNTR FAMILY"/>
    <property type="match status" value="1"/>
</dbReference>
<evidence type="ECO:0000259" key="5">
    <source>
        <dbReference type="PROSITE" id="PS50949"/>
    </source>
</evidence>
<gene>
    <name evidence="6" type="ORF">AVDCRST_MAG43-1288</name>
</gene>
<dbReference type="SMART" id="SM00345">
    <property type="entry name" value="HTH_GNTR"/>
    <property type="match status" value="1"/>
</dbReference>
<dbReference type="PANTHER" id="PTHR43537:SF45">
    <property type="entry name" value="GNTR FAMILY REGULATORY PROTEIN"/>
    <property type="match status" value="1"/>
</dbReference>
<name>A0A6J4ULF5_9BACT</name>
<dbReference type="InterPro" id="IPR008920">
    <property type="entry name" value="TF_FadR/GntR_C"/>
</dbReference>
<dbReference type="InterPro" id="IPR000524">
    <property type="entry name" value="Tscrpt_reg_HTH_GntR"/>
</dbReference>
<dbReference type="Gene3D" id="1.10.10.10">
    <property type="entry name" value="Winged helix-like DNA-binding domain superfamily/Winged helix DNA-binding domain"/>
    <property type="match status" value="1"/>
</dbReference>
<accession>A0A6J4ULF5</accession>
<evidence type="ECO:0000256" key="3">
    <source>
        <dbReference type="ARBA" id="ARBA00023163"/>
    </source>
</evidence>
<reference evidence="6" key="1">
    <citation type="submission" date="2020-02" db="EMBL/GenBank/DDBJ databases">
        <authorList>
            <person name="Meier V. D."/>
        </authorList>
    </citation>
    <scope>NUCLEOTIDE SEQUENCE</scope>
    <source>
        <strain evidence="6">AVDCRST_MAG43</strain>
    </source>
</reference>
<sequence>MAPDRSGSRSVRGTSRGKTQLDEHPVAPTDGVNLRLLESRQPHRTKQAMVYEALRGAIMRTELQPGQRLIIDDISRQLGVSQIPVREALQLLQSERLVTNVPHIGATVAPISLSDLTEVFLLMEGLEGVALEAVIARAPDRALDSLEVIVRRMDDAVANDDGNAWAELNSEFHRQIAAAANMPLLLDMTRRTLDQWDRIRRYFSILNKRLPRAQAQHHAILDALRSRDIDAVHRLSREHNREPLSAYVAEFELGSPTAVPPGPDGDRGTYT</sequence>
<evidence type="ECO:0000313" key="6">
    <source>
        <dbReference type="EMBL" id="CAA9553904.1"/>
    </source>
</evidence>
<proteinExistence type="predicted"/>
<dbReference type="GO" id="GO:0003677">
    <property type="term" value="F:DNA binding"/>
    <property type="evidence" value="ECO:0007669"/>
    <property type="project" value="UniProtKB-KW"/>
</dbReference>
<feature type="compositionally biased region" description="Low complexity" evidence="4">
    <location>
        <begin position="8"/>
        <end position="17"/>
    </location>
</feature>
<dbReference type="InterPro" id="IPR011711">
    <property type="entry name" value="GntR_C"/>
</dbReference>
<dbReference type="GO" id="GO:0003700">
    <property type="term" value="F:DNA-binding transcription factor activity"/>
    <property type="evidence" value="ECO:0007669"/>
    <property type="project" value="InterPro"/>
</dbReference>
<dbReference type="EMBL" id="CADCWI010000065">
    <property type="protein sequence ID" value="CAA9553904.1"/>
    <property type="molecule type" value="Genomic_DNA"/>
</dbReference>
<evidence type="ECO:0000256" key="2">
    <source>
        <dbReference type="ARBA" id="ARBA00023125"/>
    </source>
</evidence>
<organism evidence="6">
    <name type="scientific">uncultured Thermomicrobiales bacterium</name>
    <dbReference type="NCBI Taxonomy" id="1645740"/>
    <lineage>
        <taxon>Bacteria</taxon>
        <taxon>Pseudomonadati</taxon>
        <taxon>Thermomicrobiota</taxon>
        <taxon>Thermomicrobia</taxon>
        <taxon>Thermomicrobiales</taxon>
        <taxon>environmental samples</taxon>
    </lineage>
</organism>
<dbReference type="CDD" id="cd07377">
    <property type="entry name" value="WHTH_GntR"/>
    <property type="match status" value="1"/>
</dbReference>
<keyword evidence="1" id="KW-0805">Transcription regulation</keyword>
<feature type="domain" description="HTH gntR-type" evidence="5">
    <location>
        <begin position="44"/>
        <end position="111"/>
    </location>
</feature>
<dbReference type="Gene3D" id="1.20.120.530">
    <property type="entry name" value="GntR ligand-binding domain-like"/>
    <property type="match status" value="1"/>
</dbReference>
<keyword evidence="3" id="KW-0804">Transcription</keyword>
<dbReference type="SUPFAM" id="SSF46785">
    <property type="entry name" value="Winged helix' DNA-binding domain"/>
    <property type="match status" value="1"/>
</dbReference>
<dbReference type="InterPro" id="IPR036390">
    <property type="entry name" value="WH_DNA-bd_sf"/>
</dbReference>
<dbReference type="SMART" id="SM00895">
    <property type="entry name" value="FCD"/>
    <property type="match status" value="1"/>
</dbReference>
<evidence type="ECO:0000256" key="4">
    <source>
        <dbReference type="SAM" id="MobiDB-lite"/>
    </source>
</evidence>